<dbReference type="InterPro" id="IPR002048">
    <property type="entry name" value="EF_hand_dom"/>
</dbReference>
<keyword evidence="2" id="KW-1133">Transmembrane helix</keyword>
<feature type="domain" description="EF-hand" evidence="3">
    <location>
        <begin position="115"/>
        <end position="141"/>
    </location>
</feature>
<keyword evidence="2" id="KW-0812">Transmembrane</keyword>
<evidence type="ECO:0000313" key="5">
    <source>
        <dbReference type="Proteomes" id="UP000751190"/>
    </source>
</evidence>
<name>A0A8J6CAI1_DIALT</name>
<evidence type="ECO:0000256" key="1">
    <source>
        <dbReference type="ARBA" id="ARBA00022837"/>
    </source>
</evidence>
<keyword evidence="2" id="KW-0472">Membrane</keyword>
<feature type="domain" description="EF-hand" evidence="3">
    <location>
        <begin position="145"/>
        <end position="176"/>
    </location>
</feature>
<dbReference type="EMBL" id="JAGTXO010000014">
    <property type="protein sequence ID" value="KAG8464106.1"/>
    <property type="molecule type" value="Genomic_DNA"/>
</dbReference>
<dbReference type="InterPro" id="IPR018247">
    <property type="entry name" value="EF_Hand_1_Ca_BS"/>
</dbReference>
<protein>
    <recommendedName>
        <fullName evidence="3">EF-hand domain-containing protein</fullName>
    </recommendedName>
</protein>
<comment type="caution">
    <text evidence="4">The sequence shown here is derived from an EMBL/GenBank/DDBJ whole genome shotgun (WGS) entry which is preliminary data.</text>
</comment>
<dbReference type="PROSITE" id="PS50222">
    <property type="entry name" value="EF_HAND_2"/>
    <property type="match status" value="2"/>
</dbReference>
<evidence type="ECO:0000313" key="4">
    <source>
        <dbReference type="EMBL" id="KAG8464106.1"/>
    </source>
</evidence>
<dbReference type="OrthoDB" id="26525at2759"/>
<dbReference type="PROSITE" id="PS00018">
    <property type="entry name" value="EF_HAND_1"/>
    <property type="match status" value="2"/>
</dbReference>
<dbReference type="Gene3D" id="1.10.238.10">
    <property type="entry name" value="EF-hand"/>
    <property type="match status" value="1"/>
</dbReference>
<dbReference type="GO" id="GO:0005509">
    <property type="term" value="F:calcium ion binding"/>
    <property type="evidence" value="ECO:0007669"/>
    <property type="project" value="InterPro"/>
</dbReference>
<feature type="transmembrane region" description="Helical" evidence="2">
    <location>
        <begin position="6"/>
        <end position="26"/>
    </location>
</feature>
<evidence type="ECO:0000259" key="3">
    <source>
        <dbReference type="PROSITE" id="PS50222"/>
    </source>
</evidence>
<feature type="transmembrane region" description="Helical" evidence="2">
    <location>
        <begin position="74"/>
        <end position="91"/>
    </location>
</feature>
<gene>
    <name evidence="4" type="ORF">KFE25_000274</name>
</gene>
<dbReference type="Pfam" id="PF13499">
    <property type="entry name" value="EF-hand_7"/>
    <property type="match status" value="1"/>
</dbReference>
<dbReference type="SUPFAM" id="SSF47473">
    <property type="entry name" value="EF-hand"/>
    <property type="match status" value="1"/>
</dbReference>
<dbReference type="Proteomes" id="UP000751190">
    <property type="component" value="Unassembled WGS sequence"/>
</dbReference>
<dbReference type="CDD" id="cd00051">
    <property type="entry name" value="EFh"/>
    <property type="match status" value="1"/>
</dbReference>
<organism evidence="4 5">
    <name type="scientific">Diacronema lutheri</name>
    <name type="common">Unicellular marine alga</name>
    <name type="synonym">Monochrysis lutheri</name>
    <dbReference type="NCBI Taxonomy" id="2081491"/>
    <lineage>
        <taxon>Eukaryota</taxon>
        <taxon>Haptista</taxon>
        <taxon>Haptophyta</taxon>
        <taxon>Pavlovophyceae</taxon>
        <taxon>Pavlovales</taxon>
        <taxon>Pavlovaceae</taxon>
        <taxon>Diacronema</taxon>
    </lineage>
</organism>
<dbReference type="AlphaFoldDB" id="A0A8J6CAI1"/>
<accession>A0A8J6CAI1</accession>
<feature type="transmembrane region" description="Helical" evidence="2">
    <location>
        <begin position="47"/>
        <end position="68"/>
    </location>
</feature>
<keyword evidence="5" id="KW-1185">Reference proteome</keyword>
<reference evidence="4" key="1">
    <citation type="submission" date="2021-05" db="EMBL/GenBank/DDBJ databases">
        <title>The genome of the haptophyte Pavlova lutheri (Diacronema luteri, Pavlovales) - a model for lipid biosynthesis in eukaryotic algae.</title>
        <authorList>
            <person name="Hulatt C.J."/>
            <person name="Posewitz M.C."/>
        </authorList>
    </citation>
    <scope>NUCLEOTIDE SEQUENCE</scope>
    <source>
        <strain evidence="4">NIVA-4/92</strain>
    </source>
</reference>
<feature type="transmembrane region" description="Helical" evidence="2">
    <location>
        <begin position="196"/>
        <end position="218"/>
    </location>
</feature>
<proteinExistence type="predicted"/>
<sequence>MQSVIMVVFLLGAAMHFSLCPLHIFMPGELMIGKATNKDVNPAVRHFLAILGAAHGGFAAALVAAAFLSAEVRPQFACVTLVWYAILGPLVEAMRLEKPPTLWDCLNCCFASRSFSHLDKDGDGQITEEEWEEAQRRGVIAKNRKFSEMLAKGDRDGDGRINLSEFKTLHKAPTLNFQIVNAILLLALVADTGLSPYTIAAAVTMAVGALLFVITVVVKTGACASKDEEEDESVDEEEK</sequence>
<dbReference type="InterPro" id="IPR011992">
    <property type="entry name" value="EF-hand-dom_pair"/>
</dbReference>
<keyword evidence="1" id="KW-0106">Calcium</keyword>
<dbReference type="SMART" id="SM00054">
    <property type="entry name" value="EFh"/>
    <property type="match status" value="2"/>
</dbReference>
<evidence type="ECO:0000256" key="2">
    <source>
        <dbReference type="SAM" id="Phobius"/>
    </source>
</evidence>